<evidence type="ECO:0000256" key="12">
    <source>
        <dbReference type="SAM" id="Coils"/>
    </source>
</evidence>
<dbReference type="PANTHER" id="PTHR30069">
    <property type="entry name" value="TONB-DEPENDENT OUTER MEMBRANE RECEPTOR"/>
    <property type="match status" value="1"/>
</dbReference>
<evidence type="ECO:0000259" key="14">
    <source>
        <dbReference type="Pfam" id="PF07715"/>
    </source>
</evidence>
<evidence type="ECO:0000256" key="3">
    <source>
        <dbReference type="ARBA" id="ARBA00022452"/>
    </source>
</evidence>
<feature type="domain" description="TonB-dependent receptor-like beta-barrel" evidence="13">
    <location>
        <begin position="298"/>
        <end position="727"/>
    </location>
</feature>
<dbReference type="RefSeq" id="WP_150902469.1">
    <property type="nucleotide sequence ID" value="NZ_VTWT01000002.1"/>
</dbReference>
<dbReference type="GO" id="GO:0009279">
    <property type="term" value="C:cell outer membrane"/>
    <property type="evidence" value="ECO:0007669"/>
    <property type="project" value="UniProtKB-SubCell"/>
</dbReference>
<evidence type="ECO:0000256" key="2">
    <source>
        <dbReference type="ARBA" id="ARBA00022448"/>
    </source>
</evidence>
<evidence type="ECO:0000313" key="16">
    <source>
        <dbReference type="Proteomes" id="UP000326570"/>
    </source>
</evidence>
<evidence type="ECO:0000259" key="13">
    <source>
        <dbReference type="Pfam" id="PF00593"/>
    </source>
</evidence>
<evidence type="ECO:0000256" key="7">
    <source>
        <dbReference type="ARBA" id="ARBA00023136"/>
    </source>
</evidence>
<keyword evidence="12" id="KW-0175">Coiled coil</keyword>
<evidence type="ECO:0000256" key="9">
    <source>
        <dbReference type="ARBA" id="ARBA00023237"/>
    </source>
</evidence>
<keyword evidence="2 10" id="KW-0813">Transport</keyword>
<evidence type="ECO:0000256" key="8">
    <source>
        <dbReference type="ARBA" id="ARBA00023170"/>
    </source>
</evidence>
<organism evidence="15 16">
    <name type="scientific">Adhaeribacter soli</name>
    <dbReference type="NCBI Taxonomy" id="2607655"/>
    <lineage>
        <taxon>Bacteria</taxon>
        <taxon>Pseudomonadati</taxon>
        <taxon>Bacteroidota</taxon>
        <taxon>Cytophagia</taxon>
        <taxon>Cytophagales</taxon>
        <taxon>Hymenobacteraceae</taxon>
        <taxon>Adhaeribacter</taxon>
    </lineage>
</organism>
<dbReference type="InterPro" id="IPR037066">
    <property type="entry name" value="Plug_dom_sf"/>
</dbReference>
<keyword evidence="5" id="KW-0732">Signal</keyword>
<sequence length="772" mass="86896">MFYKELRVCFLLLLFFVLPRAVWSQTLYSLSGTLRDAETGETLIGATAFIPATGKGASSDINGNYVLSLSPGAYTIQFSYLGYQTLTRQINFSKDQKLDITLSPSLNELKEVVVEANSLNEKLKSTQMSVEKLTTQEAKLLPALFGEVDLIKTLQLKPGVQSGGEGTSGLYVRGGGPDQNLFLVDDATVYNASHLFGFFSIFNPDAVQSVDLYKGGFPAQYGGRLSSVVDIKMREGNKQRFSTSGGIGLIASRLTVEGPIQRNRSSFLLSARRTYFDVFTRRYNKMKEGVKDYNPIPDYYFYDLNGKASFELGPDDKLFFTGYFGNDVFGFQNKGFNFDFDWGNKVAALRWNHRFSPRLYSNTTVSVSDYQYGIKNNVGTRSFKMGSGVRDYSLRVDFDYQLDTAHALKFGATAVSHDFVVGRLSAGSSDGGTAFSSDIGHKAGEYGLYISDDYTVNSRLALNIGARLSGFSKDTSFFVGFEPRFSARYNLTESVSLKGSYTRMVQYVHLVSNSGASLPTDVWYPSNGRVKPQQSNQVALGISKLSNSGKYLFTNEVYYKWMNRQIDFRDGAQLFVNPNLDQEFIFGKGFSYGNEIYFEKKTGKTTGWVGYTLSWTNRKFPEINQGKIFPTRYDRRHDITVVAMHQLNPRVSLTGTWVYGTGSTYSVPLGKMVMQDIPGADFLYIPLYAAERNNYRLAAYHRLDLGMVYKLRPRYGESDLTFSIYNVYNRRNPYFIYIDAIKNGDESKILGFRAKQVSLFPIIPSVTYNFKF</sequence>
<comment type="caution">
    <text evidence="15">The sequence shown here is derived from an EMBL/GenBank/DDBJ whole genome shotgun (WGS) entry which is preliminary data.</text>
</comment>
<dbReference type="Gene3D" id="2.40.170.20">
    <property type="entry name" value="TonB-dependent receptor, beta-barrel domain"/>
    <property type="match status" value="1"/>
</dbReference>
<evidence type="ECO:0000256" key="6">
    <source>
        <dbReference type="ARBA" id="ARBA00023077"/>
    </source>
</evidence>
<dbReference type="Pfam" id="PF00593">
    <property type="entry name" value="TonB_dep_Rec_b-barrel"/>
    <property type="match status" value="1"/>
</dbReference>
<dbReference type="Proteomes" id="UP000326570">
    <property type="component" value="Unassembled WGS sequence"/>
</dbReference>
<dbReference type="AlphaFoldDB" id="A0A5N1J5W0"/>
<evidence type="ECO:0000256" key="10">
    <source>
        <dbReference type="PROSITE-ProRule" id="PRU01360"/>
    </source>
</evidence>
<dbReference type="InterPro" id="IPR008969">
    <property type="entry name" value="CarboxyPept-like_regulatory"/>
</dbReference>
<keyword evidence="16" id="KW-1185">Reference proteome</keyword>
<dbReference type="SUPFAM" id="SSF49464">
    <property type="entry name" value="Carboxypeptidase regulatory domain-like"/>
    <property type="match status" value="1"/>
</dbReference>
<accession>A0A5N1J5W0</accession>
<name>A0A5N1J5W0_9BACT</name>
<dbReference type="InterPro" id="IPR000531">
    <property type="entry name" value="Beta-barrel_TonB"/>
</dbReference>
<dbReference type="Pfam" id="PF13715">
    <property type="entry name" value="CarbopepD_reg_2"/>
    <property type="match status" value="1"/>
</dbReference>
<evidence type="ECO:0000256" key="5">
    <source>
        <dbReference type="ARBA" id="ARBA00022729"/>
    </source>
</evidence>
<dbReference type="EMBL" id="VTWT01000002">
    <property type="protein sequence ID" value="KAA9340557.1"/>
    <property type="molecule type" value="Genomic_DNA"/>
</dbReference>
<dbReference type="PANTHER" id="PTHR30069:SF29">
    <property type="entry name" value="HEMOGLOBIN AND HEMOGLOBIN-HAPTOGLOBIN-BINDING PROTEIN 1-RELATED"/>
    <property type="match status" value="1"/>
</dbReference>
<reference evidence="15 16" key="1">
    <citation type="submission" date="2019-09" db="EMBL/GenBank/DDBJ databases">
        <title>Genome sequence of Adhaeribacter sp. M2.</title>
        <authorList>
            <person name="Srinivasan S."/>
        </authorList>
    </citation>
    <scope>NUCLEOTIDE SEQUENCE [LARGE SCALE GENOMIC DNA]</scope>
    <source>
        <strain evidence="15 16">M2</strain>
    </source>
</reference>
<comment type="similarity">
    <text evidence="10 11">Belongs to the TonB-dependent receptor family.</text>
</comment>
<dbReference type="Gene3D" id="2.60.40.1120">
    <property type="entry name" value="Carboxypeptidase-like, regulatory domain"/>
    <property type="match status" value="1"/>
</dbReference>
<dbReference type="InterPro" id="IPR036942">
    <property type="entry name" value="Beta-barrel_TonB_sf"/>
</dbReference>
<feature type="domain" description="TonB-dependent receptor plug" evidence="14">
    <location>
        <begin position="146"/>
        <end position="224"/>
    </location>
</feature>
<dbReference type="Pfam" id="PF07715">
    <property type="entry name" value="Plug"/>
    <property type="match status" value="1"/>
</dbReference>
<keyword evidence="4 10" id="KW-0812">Transmembrane</keyword>
<dbReference type="GO" id="GO:0044718">
    <property type="term" value="P:siderophore transmembrane transport"/>
    <property type="evidence" value="ECO:0007669"/>
    <property type="project" value="TreeGrafter"/>
</dbReference>
<keyword evidence="9 10" id="KW-0998">Cell outer membrane</keyword>
<dbReference type="GO" id="GO:0015344">
    <property type="term" value="F:siderophore uptake transmembrane transporter activity"/>
    <property type="evidence" value="ECO:0007669"/>
    <property type="project" value="TreeGrafter"/>
</dbReference>
<comment type="subcellular location">
    <subcellularLocation>
        <location evidence="1 10">Cell outer membrane</location>
        <topology evidence="1 10">Multi-pass membrane protein</topology>
    </subcellularLocation>
</comment>
<protein>
    <submittedName>
        <fullName evidence="15">TonB-dependent receptor</fullName>
    </submittedName>
</protein>
<proteinExistence type="inferred from homology"/>
<evidence type="ECO:0000313" key="15">
    <source>
        <dbReference type="EMBL" id="KAA9340557.1"/>
    </source>
</evidence>
<evidence type="ECO:0000256" key="4">
    <source>
        <dbReference type="ARBA" id="ARBA00022692"/>
    </source>
</evidence>
<dbReference type="InterPro" id="IPR039426">
    <property type="entry name" value="TonB-dep_rcpt-like"/>
</dbReference>
<gene>
    <name evidence="15" type="ORF">F0P94_03775</name>
</gene>
<keyword evidence="7 10" id="KW-0472">Membrane</keyword>
<evidence type="ECO:0000256" key="11">
    <source>
        <dbReference type="RuleBase" id="RU003357"/>
    </source>
</evidence>
<evidence type="ECO:0000256" key="1">
    <source>
        <dbReference type="ARBA" id="ARBA00004571"/>
    </source>
</evidence>
<feature type="coiled-coil region" evidence="12">
    <location>
        <begin position="106"/>
        <end position="136"/>
    </location>
</feature>
<keyword evidence="6 11" id="KW-0798">TonB box</keyword>
<dbReference type="InterPro" id="IPR012910">
    <property type="entry name" value="Plug_dom"/>
</dbReference>
<keyword evidence="8 15" id="KW-0675">Receptor</keyword>
<dbReference type="Gene3D" id="2.170.130.10">
    <property type="entry name" value="TonB-dependent receptor, plug domain"/>
    <property type="match status" value="1"/>
</dbReference>
<dbReference type="SUPFAM" id="SSF56935">
    <property type="entry name" value="Porins"/>
    <property type="match status" value="1"/>
</dbReference>
<dbReference type="PROSITE" id="PS52016">
    <property type="entry name" value="TONB_DEPENDENT_REC_3"/>
    <property type="match status" value="1"/>
</dbReference>
<keyword evidence="3 10" id="KW-1134">Transmembrane beta strand</keyword>